<dbReference type="PANTHER" id="PTHR36847:SF1">
    <property type="entry name" value="AMIDOLIGASE ENZYME"/>
    <property type="match status" value="1"/>
</dbReference>
<feature type="compositionally biased region" description="Low complexity" evidence="1">
    <location>
        <begin position="528"/>
        <end position="542"/>
    </location>
</feature>
<dbReference type="STRING" id="1442371.A0A0D2L4V1"/>
<organism evidence="2 3">
    <name type="scientific">Fonsecaea multimorphosa CBS 102226</name>
    <dbReference type="NCBI Taxonomy" id="1442371"/>
    <lineage>
        <taxon>Eukaryota</taxon>
        <taxon>Fungi</taxon>
        <taxon>Dikarya</taxon>
        <taxon>Ascomycota</taxon>
        <taxon>Pezizomycotina</taxon>
        <taxon>Eurotiomycetes</taxon>
        <taxon>Chaetothyriomycetidae</taxon>
        <taxon>Chaetothyriales</taxon>
        <taxon>Herpotrichiellaceae</taxon>
        <taxon>Fonsecaea</taxon>
    </lineage>
</organism>
<dbReference type="GeneID" id="27706537"/>
<proteinExistence type="predicted"/>
<gene>
    <name evidence="2" type="ORF">Z520_00791</name>
</gene>
<keyword evidence="3" id="KW-1185">Reference proteome</keyword>
<feature type="region of interest" description="Disordered" evidence="1">
    <location>
        <begin position="528"/>
        <end position="589"/>
    </location>
</feature>
<dbReference type="RefSeq" id="XP_016638221.1">
    <property type="nucleotide sequence ID" value="XM_016771311.1"/>
</dbReference>
<dbReference type="Proteomes" id="UP000053411">
    <property type="component" value="Unassembled WGS sequence"/>
</dbReference>
<accession>A0A0D2L4V1</accession>
<sequence length="618" mass="69391">MSSSTNASEKLPLTFGVEVEHIFGINKDLVCSNPEYHWLFPQSCTIDANSPNPPDFDPTLKENSGLLQAVKILRSTGAILKPIVDETTLESDEPPRWSIIPDESVVTPNPTVVPMAEQNDEEHGSDMFSGWTMTRDGSVKFPKNAEQLRWPGWEFVGLELISPILKVPEFGSDHFQLNGLVDVQRYLGFMNHPRPEGTPYFFLSSPETAGVHVHIGLQPQPDRQTEIPVDFIRHLALICLAFEDTITLLHHPQRRSYTGSYSRNHIGTNRFVGRMTHTNPRHHCEKGPKFSPEDAFLRIFLASDIEELADLLTTVPLEDDEYGYMVRQCYVNFCNCFGFEFGDEGKRTIEFRQHHGTFNSEDITHWVVFLTALARTAERKANEKPQADAPLPPSLLKHLALWRDSQPGTTRGPFSVIDAPTDELWQDILSDKPPGTLTRVVGEASKYRDLFQIDKRRSLRELFDLLDLPLECRRYWWERAKRYRVEWAAHWRGKNTCRLYGGPGSCNLEDVRDCEGWADGELDVPPWDVDAVGANGDGDAPARAGRSPPLAESSRLANQRSDVDVTDADPLTTTNGAELPSSSSSSSRPNVMSIAAILNRPDVMSIAAILNHPESSLP</sequence>
<dbReference type="VEuPathDB" id="FungiDB:Z520_00791"/>
<evidence type="ECO:0000313" key="3">
    <source>
        <dbReference type="Proteomes" id="UP000053411"/>
    </source>
</evidence>
<dbReference type="AlphaFoldDB" id="A0A0D2L4V1"/>
<name>A0A0D2L4V1_9EURO</name>
<dbReference type="OrthoDB" id="412402at2759"/>
<reference evidence="2 3" key="1">
    <citation type="submission" date="2015-01" db="EMBL/GenBank/DDBJ databases">
        <title>The Genome Sequence of Fonsecaea multimorphosa CBS 102226.</title>
        <authorList>
            <consortium name="The Broad Institute Genomics Platform"/>
            <person name="Cuomo C."/>
            <person name="de Hoog S."/>
            <person name="Gorbushina A."/>
            <person name="Stielow B."/>
            <person name="Teixiera M."/>
            <person name="Abouelleil A."/>
            <person name="Chapman S.B."/>
            <person name="Priest M."/>
            <person name="Young S.K."/>
            <person name="Wortman J."/>
            <person name="Nusbaum C."/>
            <person name="Birren B."/>
        </authorList>
    </citation>
    <scope>NUCLEOTIDE SEQUENCE [LARGE SCALE GENOMIC DNA]</scope>
    <source>
        <strain evidence="2 3">CBS 102226</strain>
    </source>
</reference>
<dbReference type="EMBL" id="KN848062">
    <property type="protein sequence ID" value="KIY04099.1"/>
    <property type="molecule type" value="Genomic_DNA"/>
</dbReference>
<protein>
    <submittedName>
        <fullName evidence="2">Uncharacterized protein</fullName>
    </submittedName>
</protein>
<evidence type="ECO:0000313" key="2">
    <source>
        <dbReference type="EMBL" id="KIY04099.1"/>
    </source>
</evidence>
<evidence type="ECO:0000256" key="1">
    <source>
        <dbReference type="SAM" id="MobiDB-lite"/>
    </source>
</evidence>
<dbReference type="PANTHER" id="PTHR36847">
    <property type="entry name" value="AMIDOLIGASE ENZYME"/>
    <property type="match status" value="1"/>
</dbReference>